<evidence type="ECO:0000313" key="1">
    <source>
        <dbReference type="EMBL" id="KNE98637.1"/>
    </source>
</evidence>
<dbReference type="OrthoDB" id="5418029at2759"/>
<name>A0A0L0VH72_9BASI</name>
<proteinExistence type="predicted"/>
<organism evidence="1 2">
    <name type="scientific">Puccinia striiformis f. sp. tritici PST-78</name>
    <dbReference type="NCBI Taxonomy" id="1165861"/>
    <lineage>
        <taxon>Eukaryota</taxon>
        <taxon>Fungi</taxon>
        <taxon>Dikarya</taxon>
        <taxon>Basidiomycota</taxon>
        <taxon>Pucciniomycotina</taxon>
        <taxon>Pucciniomycetes</taxon>
        <taxon>Pucciniales</taxon>
        <taxon>Pucciniaceae</taxon>
        <taxon>Puccinia</taxon>
    </lineage>
</organism>
<gene>
    <name evidence="1" type="ORF">PSTG_08006</name>
</gene>
<accession>A0A0L0VH72</accession>
<dbReference type="AlphaFoldDB" id="A0A0L0VH72"/>
<dbReference type="EMBL" id="AJIL01000054">
    <property type="protein sequence ID" value="KNE98637.1"/>
    <property type="molecule type" value="Genomic_DNA"/>
</dbReference>
<reference evidence="2" key="1">
    <citation type="submission" date="2014-03" db="EMBL/GenBank/DDBJ databases">
        <title>The Genome Sequence of Puccinia striiformis f. sp. tritici PST-78.</title>
        <authorList>
            <consortium name="The Broad Institute Genome Sequencing Platform"/>
            <person name="Cuomo C."/>
            <person name="Hulbert S."/>
            <person name="Chen X."/>
            <person name="Walker B."/>
            <person name="Young S.K."/>
            <person name="Zeng Q."/>
            <person name="Gargeya S."/>
            <person name="Fitzgerald M."/>
            <person name="Haas B."/>
            <person name="Abouelleil A."/>
            <person name="Alvarado L."/>
            <person name="Arachchi H.M."/>
            <person name="Berlin A.M."/>
            <person name="Chapman S.B."/>
            <person name="Goldberg J."/>
            <person name="Griggs A."/>
            <person name="Gujja S."/>
            <person name="Hansen M."/>
            <person name="Howarth C."/>
            <person name="Imamovic A."/>
            <person name="Larimer J."/>
            <person name="McCowan C."/>
            <person name="Montmayeur A."/>
            <person name="Murphy C."/>
            <person name="Neiman D."/>
            <person name="Pearson M."/>
            <person name="Priest M."/>
            <person name="Roberts A."/>
            <person name="Saif S."/>
            <person name="Shea T."/>
            <person name="Sisk P."/>
            <person name="Sykes S."/>
            <person name="Wortman J."/>
            <person name="Nusbaum C."/>
            <person name="Birren B."/>
        </authorList>
    </citation>
    <scope>NUCLEOTIDE SEQUENCE [LARGE SCALE GENOMIC DNA]</scope>
    <source>
        <strain evidence="2">race PST-78</strain>
    </source>
</reference>
<evidence type="ECO:0000313" key="2">
    <source>
        <dbReference type="Proteomes" id="UP000054564"/>
    </source>
</evidence>
<dbReference type="Proteomes" id="UP000054564">
    <property type="component" value="Unassembled WGS sequence"/>
</dbReference>
<protein>
    <submittedName>
        <fullName evidence="1">Uncharacterized protein</fullName>
    </submittedName>
</protein>
<comment type="caution">
    <text evidence="1">The sequence shown here is derived from an EMBL/GenBank/DDBJ whole genome shotgun (WGS) entry which is preliminary data.</text>
</comment>
<sequence>MTLPRIATEESSQELQRSLQSYLVAHCNDPSGQGVVHLMKLLRAYSLPFEKIANLRDQFMPSFFKMNWKHAVQLWPQYKVQTDIPEYDPAEPYIPISFATEVFRAIEKAEMDIGQLSDPHKEAKVVAWTRAILVEISNLFSGAVNNAAEGYINDMGSSEGRIEFKYVVLEVYVIVVLQARVGGVISNNYAQMMAELEGCDMQNRSHQLNLDTLQGVLSSPTQWYFWAYDGKNFTVSDSIAPFHRDEEQETLNRLKIVSRLFGQFLKGYCSALRAFIRRSEERGFQEQQEHSSTYNAWKEASSLAEAAKAKAFSAEEEQDFAVVKILLNQSFDAFPQDHKRQLRFPTRSNIIRECIERHQRSKT</sequence>
<keyword evidence="2" id="KW-1185">Reference proteome</keyword>